<feature type="compositionally biased region" description="Acidic residues" evidence="1">
    <location>
        <begin position="367"/>
        <end position="388"/>
    </location>
</feature>
<dbReference type="Proteomes" id="UP001191082">
    <property type="component" value="Unassembled WGS sequence"/>
</dbReference>
<name>A0ABY2X923_9RHOB</name>
<organism evidence="2 3">
    <name type="scientific">Arenibacterium halophilum</name>
    <dbReference type="NCBI Taxonomy" id="2583821"/>
    <lineage>
        <taxon>Bacteria</taxon>
        <taxon>Pseudomonadati</taxon>
        <taxon>Pseudomonadota</taxon>
        <taxon>Alphaproteobacteria</taxon>
        <taxon>Rhodobacterales</taxon>
        <taxon>Paracoccaceae</taxon>
        <taxon>Arenibacterium</taxon>
    </lineage>
</organism>
<evidence type="ECO:0000313" key="3">
    <source>
        <dbReference type="Proteomes" id="UP001191082"/>
    </source>
</evidence>
<feature type="compositionally biased region" description="Polar residues" evidence="1">
    <location>
        <begin position="548"/>
        <end position="557"/>
    </location>
</feature>
<feature type="region of interest" description="Disordered" evidence="1">
    <location>
        <begin position="270"/>
        <end position="388"/>
    </location>
</feature>
<feature type="region of interest" description="Disordered" evidence="1">
    <location>
        <begin position="486"/>
        <end position="617"/>
    </location>
</feature>
<feature type="compositionally biased region" description="Acidic residues" evidence="1">
    <location>
        <begin position="287"/>
        <end position="307"/>
    </location>
</feature>
<dbReference type="PROSITE" id="PS51257">
    <property type="entry name" value="PROKAR_LIPOPROTEIN"/>
    <property type="match status" value="1"/>
</dbReference>
<feature type="region of interest" description="Disordered" evidence="1">
    <location>
        <begin position="85"/>
        <end position="124"/>
    </location>
</feature>
<accession>A0ABY2X923</accession>
<proteinExistence type="predicted"/>
<reference evidence="2 3" key="1">
    <citation type="submission" date="2019-05" db="EMBL/GenBank/DDBJ databases">
        <title>Marivita sp. nov. isolated from sea sediment.</title>
        <authorList>
            <person name="Kim W."/>
        </authorList>
    </citation>
    <scope>NUCLEOTIDE SEQUENCE [LARGE SCALE GENOMIC DNA]</scope>
    <source>
        <strain evidence="2 3">CAU 1492</strain>
    </source>
</reference>
<feature type="region of interest" description="Disordered" evidence="1">
    <location>
        <begin position="726"/>
        <end position="748"/>
    </location>
</feature>
<dbReference type="RefSeq" id="WP_138863401.1">
    <property type="nucleotide sequence ID" value="NZ_VCPC01000002.1"/>
</dbReference>
<feature type="compositionally biased region" description="Acidic residues" evidence="1">
    <location>
        <begin position="446"/>
        <end position="459"/>
    </location>
</feature>
<feature type="compositionally biased region" description="Acidic residues" evidence="1">
    <location>
        <begin position="490"/>
        <end position="505"/>
    </location>
</feature>
<gene>
    <name evidence="2" type="ORF">FGK64_08560</name>
</gene>
<feature type="compositionally biased region" description="Pro residues" evidence="1">
    <location>
        <begin position="107"/>
        <end position="121"/>
    </location>
</feature>
<evidence type="ECO:0000256" key="1">
    <source>
        <dbReference type="SAM" id="MobiDB-lite"/>
    </source>
</evidence>
<keyword evidence="3" id="KW-1185">Reference proteome</keyword>
<protein>
    <submittedName>
        <fullName evidence="2">Chemotaxis protein CheA</fullName>
    </submittedName>
</protein>
<evidence type="ECO:0000313" key="2">
    <source>
        <dbReference type="EMBL" id="TMV12846.1"/>
    </source>
</evidence>
<feature type="compositionally biased region" description="Low complexity" evidence="1">
    <location>
        <begin position="559"/>
        <end position="573"/>
    </location>
</feature>
<feature type="region of interest" description="Disordered" evidence="1">
    <location>
        <begin position="235"/>
        <end position="255"/>
    </location>
</feature>
<sequence length="748" mass="79800">MVNNNKILTVSYGTFSCTLEGFEDAFGTMKVIAEYFRDLAADDRFFGAEPPQIDAEMLAHIAQREISRQVEARRDDTGIVLRASDYHGTAPAAPAESPSHTSYAPVPTAPTPTPAPTPKAMPEPTVAAPAAMPVAEAEEVAPQPAPEPDSIAAKLQRIRAVVSRAEPQPAQETEDDYGTDLLVGTVSDLSEALAIDDVAEAEAAAPQPAAPDEIGQALARIDAASIKQDKAVPDDVDLSDLSTGQDLHGYDEHYDPEDDSVIALSVLTQVRDDPTPDAVASDASAETGEDDAETTPDADLVEEENPEDAFGTADLADTPELDADATDADEAVAEAEDRGDDDGLFDDPDAPEAFGLDPMAAVMAADAPEEDAEETDKEEDEIVNLLDSDDDAPRVLRMSRSELNAALAAGEIEELTDDVDGSDAAIAEVVSEDDLPEDDIDTSLFALDDDEDEDGDAEELSASTLSGEDEADLMRELAAVQAQFAAAEPDVAEAEPDMADAEAPEEDHAAVHQPTPHRLRQDTTPAKSEDDLSRLMAAAEEKMEDEQSSTNRATYTQLRAAAAVAAADRAAGRPTQDDAEDGAYRDDLASVVRPRRPVSGSGQRPDRPAGTRPAPLKLVAEQRIDLDTIAKDRGPVRPRRVASEDEDIIADAKSGGFAEFADRMGASDLSELLEAAAAYMSFVEGRNQFSRPQLMNKVRQMEGQEFKREDGLRSFGQLLRDGKIEKTSGGRFTASSDIGFRPDRRAAG</sequence>
<feature type="compositionally biased region" description="Low complexity" evidence="1">
    <location>
        <begin position="357"/>
        <end position="366"/>
    </location>
</feature>
<comment type="caution">
    <text evidence="2">The sequence shown here is derived from an EMBL/GenBank/DDBJ whole genome shotgun (WGS) entry which is preliminary data.</text>
</comment>
<feature type="region of interest" description="Disordered" evidence="1">
    <location>
        <begin position="446"/>
        <end position="468"/>
    </location>
</feature>
<feature type="compositionally biased region" description="Acidic residues" evidence="1">
    <location>
        <begin position="317"/>
        <end position="350"/>
    </location>
</feature>
<dbReference type="EMBL" id="VCPC01000002">
    <property type="protein sequence ID" value="TMV12846.1"/>
    <property type="molecule type" value="Genomic_DNA"/>
</dbReference>